<dbReference type="SUPFAM" id="SSF53756">
    <property type="entry name" value="UDP-Glycosyltransferase/glycogen phosphorylase"/>
    <property type="match status" value="1"/>
</dbReference>
<reference evidence="1 2" key="1">
    <citation type="submission" date="2021-01" db="EMBL/GenBank/DDBJ databases">
        <title>Belnapia mucosa sp. nov. and Belnapia arida sp. nov., isolated from the Tabernas Desert (Almeria, Spain).</title>
        <authorList>
            <person name="Molina-Menor E."/>
            <person name="Vidal-Verdu A."/>
            <person name="Calonge A."/>
            <person name="Satari L."/>
            <person name="Pereto J."/>
            <person name="Porcar M."/>
        </authorList>
    </citation>
    <scope>NUCLEOTIDE SEQUENCE [LARGE SCALE GENOMIC DNA]</scope>
    <source>
        <strain evidence="1 2">T18</strain>
    </source>
</reference>
<dbReference type="InterPro" id="IPR043148">
    <property type="entry name" value="TagF_C"/>
</dbReference>
<comment type="caution">
    <text evidence="1">The sequence shown here is derived from an EMBL/GenBank/DDBJ whole genome shotgun (WGS) entry which is preliminary data.</text>
</comment>
<evidence type="ECO:0000313" key="2">
    <source>
        <dbReference type="Proteomes" id="UP000660885"/>
    </source>
</evidence>
<proteinExistence type="predicted"/>
<dbReference type="RefSeq" id="WP_202834937.1">
    <property type="nucleotide sequence ID" value="NZ_JAETWB010000034.1"/>
</dbReference>
<name>A0ABS1UAM1_9PROT</name>
<protein>
    <submittedName>
        <fullName evidence="1">Sensor domain-containing protein</fullName>
    </submittedName>
</protein>
<sequence length="420" mass="46195">MGDAGGECLLGVTAAHLFPKAGDPAGMSTPDAGIAPLKVCFFLNAQTHMLMHTVPIAISLSHDRRFETHVMAATAAHIEHARAMALKGGAGPIGFEQIGGRWLERAARFTGASIPPKLLSLAVASRRLMGFDAVVLPERTSLLLRRMGCGHLRFVHTTHGAGDRAIGFDPRIRQFDFVLLAGEKQRRRMLAKGLIREGRYAVVGYPKFDAVALCRPEASTLFRDERPVVVYNPHSSRALSSWERMGEAILRQAAAEPRYNLIVAPHIKLFDRHGDRLRAERLLAPYRSCANIHIDLGSSRCIDMTYTTMADIYLGDVSSQVYEFIARPRPCLFLNAHGVAWRSDENYAHWRYGRVLDSADRILDALDSACNEHGTYLAAQQEGLQGTFDMGREPPSARAAQAMAEFLLRPAAKASGGFHA</sequence>
<dbReference type="Gene3D" id="3.40.50.12580">
    <property type="match status" value="1"/>
</dbReference>
<keyword evidence="2" id="KW-1185">Reference proteome</keyword>
<dbReference type="EMBL" id="JAETWB010000034">
    <property type="protein sequence ID" value="MBL6081723.1"/>
    <property type="molecule type" value="Genomic_DNA"/>
</dbReference>
<accession>A0ABS1UAM1</accession>
<gene>
    <name evidence="1" type="ORF">JMJ56_27455</name>
</gene>
<dbReference type="Proteomes" id="UP000660885">
    <property type="component" value="Unassembled WGS sequence"/>
</dbReference>
<organism evidence="1 2">
    <name type="scientific">Belnapia arida</name>
    <dbReference type="NCBI Taxonomy" id="2804533"/>
    <lineage>
        <taxon>Bacteria</taxon>
        <taxon>Pseudomonadati</taxon>
        <taxon>Pseudomonadota</taxon>
        <taxon>Alphaproteobacteria</taxon>
        <taxon>Acetobacterales</taxon>
        <taxon>Roseomonadaceae</taxon>
        <taxon>Belnapia</taxon>
    </lineage>
</organism>
<evidence type="ECO:0000313" key="1">
    <source>
        <dbReference type="EMBL" id="MBL6081723.1"/>
    </source>
</evidence>